<dbReference type="Gene3D" id="3.90.215.10">
    <property type="entry name" value="Gamma Fibrinogen, chain A, domain 1"/>
    <property type="match status" value="1"/>
</dbReference>
<dbReference type="GO" id="GO:0005615">
    <property type="term" value="C:extracellular space"/>
    <property type="evidence" value="ECO:0007669"/>
    <property type="project" value="TreeGrafter"/>
</dbReference>
<dbReference type="PROSITE" id="PS51406">
    <property type="entry name" value="FIBRINOGEN_C_2"/>
    <property type="match status" value="1"/>
</dbReference>
<evidence type="ECO:0000313" key="4">
    <source>
        <dbReference type="RefSeq" id="XP_022107395.1"/>
    </source>
</evidence>
<proteinExistence type="predicted"/>
<evidence type="ECO:0000256" key="1">
    <source>
        <dbReference type="ARBA" id="ARBA00023157"/>
    </source>
</evidence>
<dbReference type="KEGG" id="aplc:110988325"/>
<dbReference type="SMART" id="SM00186">
    <property type="entry name" value="FBG"/>
    <property type="match status" value="1"/>
</dbReference>
<dbReference type="PROSITE" id="PS00514">
    <property type="entry name" value="FIBRINOGEN_C_1"/>
    <property type="match status" value="1"/>
</dbReference>
<dbReference type="PANTHER" id="PTHR19143">
    <property type="entry name" value="FIBRINOGEN/TENASCIN/ANGIOPOEITIN"/>
    <property type="match status" value="1"/>
</dbReference>
<evidence type="ECO:0000259" key="2">
    <source>
        <dbReference type="PROSITE" id="PS51406"/>
    </source>
</evidence>
<reference evidence="4" key="1">
    <citation type="submission" date="2025-08" db="UniProtKB">
        <authorList>
            <consortium name="RefSeq"/>
        </authorList>
    </citation>
    <scope>IDENTIFICATION</scope>
</reference>
<organism evidence="3 4">
    <name type="scientific">Acanthaster planci</name>
    <name type="common">Crown-of-thorns starfish</name>
    <dbReference type="NCBI Taxonomy" id="133434"/>
    <lineage>
        <taxon>Eukaryota</taxon>
        <taxon>Metazoa</taxon>
        <taxon>Echinodermata</taxon>
        <taxon>Eleutherozoa</taxon>
        <taxon>Asterozoa</taxon>
        <taxon>Asteroidea</taxon>
        <taxon>Valvatacea</taxon>
        <taxon>Valvatida</taxon>
        <taxon>Acanthasteridae</taxon>
        <taxon>Acanthaster</taxon>
    </lineage>
</organism>
<protein>
    <submittedName>
        <fullName evidence="4">Microfibril-associated glycoprotein 4-like</fullName>
    </submittedName>
</protein>
<dbReference type="NCBIfam" id="NF040941">
    <property type="entry name" value="GGGWT_bact"/>
    <property type="match status" value="1"/>
</dbReference>
<dbReference type="RefSeq" id="XP_022107395.1">
    <property type="nucleotide sequence ID" value="XM_022251703.1"/>
</dbReference>
<dbReference type="OMA" id="ITINAHP"/>
<keyword evidence="1" id="KW-1015">Disulfide bond</keyword>
<dbReference type="CDD" id="cd00087">
    <property type="entry name" value="FReD"/>
    <property type="match status" value="1"/>
</dbReference>
<dbReference type="FunFam" id="3.90.215.10:FF:000001">
    <property type="entry name" value="Tenascin isoform 1"/>
    <property type="match status" value="1"/>
</dbReference>
<keyword evidence="3" id="KW-1185">Reference proteome</keyword>
<dbReference type="GeneID" id="110988325"/>
<dbReference type="InterPro" id="IPR036056">
    <property type="entry name" value="Fibrinogen-like_C"/>
</dbReference>
<dbReference type="SUPFAM" id="SSF56496">
    <property type="entry name" value="Fibrinogen C-terminal domain-like"/>
    <property type="match status" value="1"/>
</dbReference>
<dbReference type="InterPro" id="IPR002181">
    <property type="entry name" value="Fibrinogen_a/b/g_C_dom"/>
</dbReference>
<dbReference type="Pfam" id="PF00147">
    <property type="entry name" value="Fibrinogen_C"/>
    <property type="match status" value="1"/>
</dbReference>
<dbReference type="InterPro" id="IPR050373">
    <property type="entry name" value="Fibrinogen_C-term_domain"/>
</dbReference>
<dbReference type="InterPro" id="IPR020837">
    <property type="entry name" value="Fibrinogen_CS"/>
</dbReference>
<dbReference type="OrthoDB" id="7735550at2759"/>
<name>A0A8B7ZR86_ACAPL</name>
<dbReference type="InterPro" id="IPR014716">
    <property type="entry name" value="Fibrinogen_a/b/g_C_1"/>
</dbReference>
<feature type="domain" description="Fibrinogen C-terminal" evidence="2">
    <location>
        <begin position="134"/>
        <end position="352"/>
    </location>
</feature>
<sequence length="353" mass="39095">MKSVQHFPVLAFVMFGLVTTITINAHPIISRGVPPVYEQHIVINPLDGPSCPGSCCNCTAIREIVADELQDTNLWLAKQEAKVGNKVDGLSAELNGFKLQLDQITETVIELSALLRSTTAVPVTPSVPPHTPSVPPLTPHKDCSDALANGVTISGVYTVQPADHEGPFKVYCDMETDGGGWTVFQRRQDGSVDFYRDWESYRRGFGDLNGEFWLGNDNLHRLTAQGAYRLRVDLEDFENNTVYAEYDMFSVADGSDNYQLTVQGYSGTAGDSLSYHSSYPFSTKDHDNDVAGSECALLYSGAWWYVECHYSNLNGVYLSGQTDVYAKGVIWVTWKGNFYSLKRTEIKIKVATN</sequence>
<evidence type="ECO:0000313" key="3">
    <source>
        <dbReference type="Proteomes" id="UP000694845"/>
    </source>
</evidence>
<dbReference type="AlphaFoldDB" id="A0A8B7ZR86"/>
<dbReference type="Proteomes" id="UP000694845">
    <property type="component" value="Unplaced"/>
</dbReference>
<gene>
    <name evidence="4" type="primary">LOC110988325</name>
</gene>
<accession>A0A8B7ZR86</accession>